<evidence type="ECO:0000313" key="2">
    <source>
        <dbReference type="Proteomes" id="UP001589691"/>
    </source>
</evidence>
<organism evidence="1 2">
    <name type="scientific">Lactiplantibacillus modestisalitolerans</name>
    <dbReference type="NCBI Taxonomy" id="1457219"/>
    <lineage>
        <taxon>Bacteria</taxon>
        <taxon>Bacillati</taxon>
        <taxon>Bacillota</taxon>
        <taxon>Bacilli</taxon>
        <taxon>Lactobacillales</taxon>
        <taxon>Lactobacillaceae</taxon>
        <taxon>Lactiplantibacillus</taxon>
    </lineage>
</organism>
<keyword evidence="2" id="KW-1185">Reference proteome</keyword>
<proteinExistence type="predicted"/>
<name>A0ABV5WQX0_9LACO</name>
<accession>A0ABV5WQX0</accession>
<gene>
    <name evidence="1" type="ORF">ACFFLI_01405</name>
</gene>
<dbReference type="EMBL" id="JBHLZY010000004">
    <property type="protein sequence ID" value="MFB9768525.1"/>
    <property type="molecule type" value="Genomic_DNA"/>
</dbReference>
<protein>
    <submittedName>
        <fullName evidence="1">Uncharacterized protein</fullName>
    </submittedName>
</protein>
<sequence length="106" mass="12090">MSEPYEIRLNENRLKEYSGIMSDLLLARSENAAQYASLENLRDAINKQLDLISRCKDGEIQPNVVINDNLTLLAVLDDFINQHKGRLDKNDAVFNDIYDFMDGLLG</sequence>
<dbReference type="RefSeq" id="WP_137643726.1">
    <property type="nucleotide sequence ID" value="NZ_BJEA01000024.1"/>
</dbReference>
<dbReference type="Proteomes" id="UP001589691">
    <property type="component" value="Unassembled WGS sequence"/>
</dbReference>
<comment type="caution">
    <text evidence="1">The sequence shown here is derived from an EMBL/GenBank/DDBJ whole genome shotgun (WGS) entry which is preliminary data.</text>
</comment>
<evidence type="ECO:0000313" key="1">
    <source>
        <dbReference type="EMBL" id="MFB9768525.1"/>
    </source>
</evidence>
<reference evidence="1 2" key="1">
    <citation type="submission" date="2024-09" db="EMBL/GenBank/DDBJ databases">
        <authorList>
            <person name="Sun Q."/>
            <person name="Mori K."/>
        </authorList>
    </citation>
    <scope>NUCLEOTIDE SEQUENCE [LARGE SCALE GENOMIC DNA]</scope>
    <source>
        <strain evidence="1 2">TBRC 4576</strain>
    </source>
</reference>